<accession>A0A818BVV4</accession>
<evidence type="ECO:0000313" key="3">
    <source>
        <dbReference type="Proteomes" id="UP000663825"/>
    </source>
</evidence>
<feature type="non-terminal residue" evidence="1">
    <location>
        <position position="71"/>
    </location>
</feature>
<evidence type="ECO:0000313" key="1">
    <source>
        <dbReference type="EMBL" id="CAF3424454.1"/>
    </source>
</evidence>
<dbReference type="OrthoDB" id="10419837at2759"/>
<protein>
    <submittedName>
        <fullName evidence="1">Uncharacterized protein</fullName>
    </submittedName>
</protein>
<gene>
    <name evidence="1" type="ORF">TIS948_LOCUS29769</name>
    <name evidence="2" type="ORF">UJA718_LOCUS37337</name>
</gene>
<organism evidence="1 3">
    <name type="scientific">Rotaria socialis</name>
    <dbReference type="NCBI Taxonomy" id="392032"/>
    <lineage>
        <taxon>Eukaryota</taxon>
        <taxon>Metazoa</taxon>
        <taxon>Spiralia</taxon>
        <taxon>Gnathifera</taxon>
        <taxon>Rotifera</taxon>
        <taxon>Eurotatoria</taxon>
        <taxon>Bdelloidea</taxon>
        <taxon>Philodinida</taxon>
        <taxon>Philodinidae</taxon>
        <taxon>Rotaria</taxon>
    </lineage>
</organism>
<dbReference type="AlphaFoldDB" id="A0A818BVV4"/>
<sequence>MPSSNQRSTSTTNRPFTIVLTDNSELLRHTHAFQFPVNYNNFFPQITHQRHTIHPVQNGANNNNDDIPEQL</sequence>
<evidence type="ECO:0000313" key="2">
    <source>
        <dbReference type="EMBL" id="CAF4722713.1"/>
    </source>
</evidence>
<reference evidence="1" key="1">
    <citation type="submission" date="2021-02" db="EMBL/GenBank/DDBJ databases">
        <authorList>
            <person name="Nowell W R."/>
        </authorList>
    </citation>
    <scope>NUCLEOTIDE SEQUENCE</scope>
</reference>
<dbReference type="Proteomes" id="UP000663825">
    <property type="component" value="Unassembled WGS sequence"/>
</dbReference>
<dbReference type="EMBL" id="CAJOBP010036986">
    <property type="protein sequence ID" value="CAF4722713.1"/>
    <property type="molecule type" value="Genomic_DNA"/>
</dbReference>
<name>A0A818BVV4_9BILA</name>
<dbReference type="Proteomes" id="UP000663873">
    <property type="component" value="Unassembled WGS sequence"/>
</dbReference>
<proteinExistence type="predicted"/>
<dbReference type="EMBL" id="CAJNXB010005416">
    <property type="protein sequence ID" value="CAF3424454.1"/>
    <property type="molecule type" value="Genomic_DNA"/>
</dbReference>
<evidence type="ECO:0000313" key="4">
    <source>
        <dbReference type="Proteomes" id="UP000663873"/>
    </source>
</evidence>
<comment type="caution">
    <text evidence="1">The sequence shown here is derived from an EMBL/GenBank/DDBJ whole genome shotgun (WGS) entry which is preliminary data.</text>
</comment>
<keyword evidence="4" id="KW-1185">Reference proteome</keyword>